<evidence type="ECO:0000313" key="3">
    <source>
        <dbReference type="Proteomes" id="UP001302126"/>
    </source>
</evidence>
<feature type="compositionally biased region" description="Basic and acidic residues" evidence="1">
    <location>
        <begin position="563"/>
        <end position="573"/>
    </location>
</feature>
<feature type="region of interest" description="Disordered" evidence="1">
    <location>
        <begin position="209"/>
        <end position="232"/>
    </location>
</feature>
<feature type="region of interest" description="Disordered" evidence="1">
    <location>
        <begin position="70"/>
        <end position="127"/>
    </location>
</feature>
<gene>
    <name evidence="2" type="ORF">QBC35DRAFT_75017</name>
</gene>
<feature type="region of interest" description="Disordered" evidence="1">
    <location>
        <begin position="24"/>
        <end position="56"/>
    </location>
</feature>
<dbReference type="Proteomes" id="UP001302126">
    <property type="component" value="Unassembled WGS sequence"/>
</dbReference>
<accession>A0AAN6WZ03</accession>
<feature type="region of interest" description="Disordered" evidence="1">
    <location>
        <begin position="292"/>
        <end position="329"/>
    </location>
</feature>
<dbReference type="EMBL" id="MU864365">
    <property type="protein sequence ID" value="KAK4190571.1"/>
    <property type="molecule type" value="Genomic_DNA"/>
</dbReference>
<organism evidence="2 3">
    <name type="scientific">Podospora australis</name>
    <dbReference type="NCBI Taxonomy" id="1536484"/>
    <lineage>
        <taxon>Eukaryota</taxon>
        <taxon>Fungi</taxon>
        <taxon>Dikarya</taxon>
        <taxon>Ascomycota</taxon>
        <taxon>Pezizomycotina</taxon>
        <taxon>Sordariomycetes</taxon>
        <taxon>Sordariomycetidae</taxon>
        <taxon>Sordariales</taxon>
        <taxon>Podosporaceae</taxon>
        <taxon>Podospora</taxon>
    </lineage>
</organism>
<name>A0AAN6WZ03_9PEZI</name>
<feature type="compositionally biased region" description="Polar residues" evidence="1">
    <location>
        <begin position="164"/>
        <end position="173"/>
    </location>
</feature>
<comment type="caution">
    <text evidence="2">The sequence shown here is derived from an EMBL/GenBank/DDBJ whole genome shotgun (WGS) entry which is preliminary data.</text>
</comment>
<dbReference type="AlphaFoldDB" id="A0AAN6WZ03"/>
<reference evidence="2" key="2">
    <citation type="submission" date="2023-05" db="EMBL/GenBank/DDBJ databases">
        <authorList>
            <consortium name="Lawrence Berkeley National Laboratory"/>
            <person name="Steindorff A."/>
            <person name="Hensen N."/>
            <person name="Bonometti L."/>
            <person name="Westerberg I."/>
            <person name="Brannstrom I.O."/>
            <person name="Guillou S."/>
            <person name="Cros-Aarteil S."/>
            <person name="Calhoun S."/>
            <person name="Haridas S."/>
            <person name="Kuo A."/>
            <person name="Mondo S."/>
            <person name="Pangilinan J."/>
            <person name="Riley R."/>
            <person name="Labutti K."/>
            <person name="Andreopoulos B."/>
            <person name="Lipzen A."/>
            <person name="Chen C."/>
            <person name="Yanf M."/>
            <person name="Daum C."/>
            <person name="Ng V."/>
            <person name="Clum A."/>
            <person name="Ohm R."/>
            <person name="Martin F."/>
            <person name="Silar P."/>
            <person name="Natvig D."/>
            <person name="Lalanne C."/>
            <person name="Gautier V."/>
            <person name="Ament-Velasquez S.L."/>
            <person name="Kruys A."/>
            <person name="Hutchinson M.I."/>
            <person name="Powell A.J."/>
            <person name="Barry K."/>
            <person name="Miller A.N."/>
            <person name="Grigoriev I.V."/>
            <person name="Debuchy R."/>
            <person name="Gladieux P."/>
            <person name="Thoren M.H."/>
            <person name="Johannesson H."/>
        </authorList>
    </citation>
    <scope>NUCLEOTIDE SEQUENCE</scope>
    <source>
        <strain evidence="2">PSN309</strain>
    </source>
</reference>
<feature type="region of interest" description="Disordered" evidence="1">
    <location>
        <begin position="399"/>
        <end position="419"/>
    </location>
</feature>
<reference evidence="2" key="1">
    <citation type="journal article" date="2023" name="Mol. Phylogenet. Evol.">
        <title>Genome-scale phylogeny and comparative genomics of the fungal order Sordariales.</title>
        <authorList>
            <person name="Hensen N."/>
            <person name="Bonometti L."/>
            <person name="Westerberg I."/>
            <person name="Brannstrom I.O."/>
            <person name="Guillou S."/>
            <person name="Cros-Aarteil S."/>
            <person name="Calhoun S."/>
            <person name="Haridas S."/>
            <person name="Kuo A."/>
            <person name="Mondo S."/>
            <person name="Pangilinan J."/>
            <person name="Riley R."/>
            <person name="LaButti K."/>
            <person name="Andreopoulos B."/>
            <person name="Lipzen A."/>
            <person name="Chen C."/>
            <person name="Yan M."/>
            <person name="Daum C."/>
            <person name="Ng V."/>
            <person name="Clum A."/>
            <person name="Steindorff A."/>
            <person name="Ohm R.A."/>
            <person name="Martin F."/>
            <person name="Silar P."/>
            <person name="Natvig D.O."/>
            <person name="Lalanne C."/>
            <person name="Gautier V."/>
            <person name="Ament-Velasquez S.L."/>
            <person name="Kruys A."/>
            <person name="Hutchinson M.I."/>
            <person name="Powell A.J."/>
            <person name="Barry K."/>
            <person name="Miller A.N."/>
            <person name="Grigoriev I.V."/>
            <person name="Debuchy R."/>
            <person name="Gladieux P."/>
            <person name="Hiltunen Thoren M."/>
            <person name="Johannesson H."/>
        </authorList>
    </citation>
    <scope>NUCLEOTIDE SEQUENCE</scope>
    <source>
        <strain evidence="2">PSN309</strain>
    </source>
</reference>
<protein>
    <submittedName>
        <fullName evidence="2">Uncharacterized protein</fullName>
    </submittedName>
</protein>
<feature type="compositionally biased region" description="Polar residues" evidence="1">
    <location>
        <begin position="41"/>
        <end position="56"/>
    </location>
</feature>
<feature type="region of interest" description="Disordered" evidence="1">
    <location>
        <begin position="560"/>
        <end position="579"/>
    </location>
</feature>
<feature type="compositionally biased region" description="Low complexity" evidence="1">
    <location>
        <begin position="102"/>
        <end position="127"/>
    </location>
</feature>
<feature type="compositionally biased region" description="Polar residues" evidence="1">
    <location>
        <begin position="92"/>
        <end position="101"/>
    </location>
</feature>
<sequence>MAVGLETLEKFNFFSKKKREVLRSLSTAQERPSTPAPWMSKSETISQTFPTPSFIRPTSSRMMAREEFVFTSRSPRRAHSLPDSPETPGMSLVSSENTAIGSTESSPRSESPSIPQRASSLGPSRSRSVSLAELLDFSFDTATRVETDANSSPARRSRSDSRTMPRSTSSSISPRAINRRRRSPVSQTRRTTPQLLEDTCLSLSNYCQDLPPTPPLSPVTAIMPESPLGDEDEALEPLSQRRQSLHISNETPSEQRPRRSISFTTFSVTRPQSNDSLNLTEPSLSDFMALSDDDIADDSPIPPPLSNSRGRDSATTSKPPGYGLPPDPPVLVNPPSASTTYPLLTLPPPLASRPAAAAAFEAARIAAKYNFDLVYVVNLWPTHVGFSPMVASPVPGGVSSHLPPSPPLSPTTVTSHPHGGMTGRLLAAYGLSSLTSPFRISAPVHQKVLRTEGWLEYRSEDAAADEYARGYSCSFYTGYSPDRRAAESTQATNKDPNRGIVFAAYRLPQPSTGNETPLESSSATLLETLHQDAETLVDLLMDIHMTQRWRRLPSAAAIAAPKRGPDTARETRARVSACP</sequence>
<feature type="region of interest" description="Disordered" evidence="1">
    <location>
        <begin position="145"/>
        <end position="194"/>
    </location>
</feature>
<proteinExistence type="predicted"/>
<evidence type="ECO:0000256" key="1">
    <source>
        <dbReference type="SAM" id="MobiDB-lite"/>
    </source>
</evidence>
<feature type="compositionally biased region" description="Low complexity" evidence="1">
    <location>
        <begin position="184"/>
        <end position="193"/>
    </location>
</feature>
<keyword evidence="3" id="KW-1185">Reference proteome</keyword>
<evidence type="ECO:0000313" key="2">
    <source>
        <dbReference type="EMBL" id="KAK4190571.1"/>
    </source>
</evidence>